<accession>A0ABS8DM19</accession>
<feature type="region of interest" description="Disordered" evidence="1">
    <location>
        <begin position="1"/>
        <end position="119"/>
    </location>
</feature>
<dbReference type="InterPro" id="IPR017853">
    <property type="entry name" value="GH"/>
</dbReference>
<keyword evidence="2" id="KW-1133">Transmembrane helix</keyword>
<feature type="transmembrane region" description="Helical" evidence="2">
    <location>
        <begin position="126"/>
        <end position="147"/>
    </location>
</feature>
<dbReference type="PANTHER" id="PTHR46066">
    <property type="entry name" value="CHITINASE DOMAIN-CONTAINING PROTEIN 1 FAMILY MEMBER"/>
    <property type="match status" value="1"/>
</dbReference>
<gene>
    <name evidence="5" type="ORF">LIZ65_19630</name>
</gene>
<dbReference type="InterPro" id="IPR011583">
    <property type="entry name" value="Chitinase_II/V-like_cat"/>
</dbReference>
<protein>
    <submittedName>
        <fullName evidence="5">SH3 domain-containing protein</fullName>
    </submittedName>
</protein>
<dbReference type="SUPFAM" id="SSF51445">
    <property type="entry name" value="(Trans)glycosidases"/>
    <property type="match status" value="1"/>
</dbReference>
<dbReference type="SMART" id="SM00636">
    <property type="entry name" value="Glyco_18"/>
    <property type="match status" value="1"/>
</dbReference>
<dbReference type="Pfam" id="PF08239">
    <property type="entry name" value="SH3_3"/>
    <property type="match status" value="1"/>
</dbReference>
<sequence>MDQRRRTGSEERPMRKTSGTRTQAGGRTSARRSASDGVSDTETVRRARPQGRGDAGTAKRTADPYQSGERRTTASQSAERRSRTAPSSRTPQSSRKTAQVARNSSSGRPPGAGRKKNTRRRRKMGLFLKVFLIFVLLAGILGGAFLWTRYGPSKEKYDLDKYFGIESTGQIGVTVNNEVVGPMAMQVDGQVYVSYETVRDYLNSRFYWDANENILLYTLPTEMVSAGVGSNSYTVSKETKNADYVILKTEGSTAYIALDFVKQYTDIEYKLHKNPDRVMIVGDWSDTKTATVKRDTEVRLKGGVKSPILTPVSKGDKVTVIEDESDWKKVRTADGVIGYIKKTKLRKTETEAYSRDFQEPVFTNIKKDYTINLAWHQVTSQTANSGVLETIASTKGLTTISPTWFTVADNSGNLTSIASTEYVNYAHQSGLEVWALVDNFGENIDQMELLSRTSARENLENQLISAAIQSGIDGINVDFEQIGTDVGEHYIQFIRELSVKCRLNNLVLSVDNYVPKGFNAHYHRKEQGIVADYVIIMGYDEHYSGSYEAGSVASYNYVKEGIQETIKDVPADKVINAVPFYTRLWRMVPKTEEELAEQAGTEAADYPMNVTSEAMGMAEAARRISEAGAEITWDDTAKQNYAEWTDADGAVYKIWIEDATSLEEKLKLMKEFKLAGTAAWKLGFENSDIWELIVKYVN</sequence>
<keyword evidence="6" id="KW-1185">Reference proteome</keyword>
<dbReference type="Gene3D" id="2.30.30.40">
    <property type="entry name" value="SH3 Domains"/>
    <property type="match status" value="1"/>
</dbReference>
<dbReference type="InterPro" id="IPR029070">
    <property type="entry name" value="Chitinase_insertion_sf"/>
</dbReference>
<dbReference type="EMBL" id="JAJCIS010000029">
    <property type="protein sequence ID" value="MCB7389497.1"/>
    <property type="molecule type" value="Genomic_DNA"/>
</dbReference>
<evidence type="ECO:0000259" key="3">
    <source>
        <dbReference type="PROSITE" id="PS51781"/>
    </source>
</evidence>
<dbReference type="Gene3D" id="3.20.20.80">
    <property type="entry name" value="Glycosidases"/>
    <property type="match status" value="1"/>
</dbReference>
<feature type="compositionally biased region" description="Polar residues" evidence="1">
    <location>
        <begin position="96"/>
        <end position="107"/>
    </location>
</feature>
<dbReference type="Pfam" id="PF00704">
    <property type="entry name" value="Glyco_hydro_18"/>
    <property type="match status" value="1"/>
</dbReference>
<organism evidence="5 6">
    <name type="scientific">Bariatricus massiliensis</name>
    <dbReference type="NCBI Taxonomy" id="1745713"/>
    <lineage>
        <taxon>Bacteria</taxon>
        <taxon>Bacillati</taxon>
        <taxon>Bacillota</taxon>
        <taxon>Clostridia</taxon>
        <taxon>Lachnospirales</taxon>
        <taxon>Lachnospiraceae</taxon>
        <taxon>Bariatricus</taxon>
    </lineage>
</organism>
<reference evidence="5 6" key="1">
    <citation type="submission" date="2021-10" db="EMBL/GenBank/DDBJ databases">
        <title>Collection of gut derived symbiotic bacterial strains cultured from healthy donors.</title>
        <authorList>
            <person name="Lin H."/>
            <person name="Littmann E."/>
            <person name="Kohout C."/>
            <person name="Pamer E.G."/>
        </authorList>
    </citation>
    <scope>NUCLEOTIDE SEQUENCE [LARGE SCALE GENOMIC DNA]</scope>
    <source>
        <strain evidence="5 6">DFI.1.165</strain>
    </source>
</reference>
<evidence type="ECO:0000313" key="5">
    <source>
        <dbReference type="EMBL" id="MCB7389497.1"/>
    </source>
</evidence>
<dbReference type="Gene3D" id="3.10.50.10">
    <property type="match status" value="1"/>
</dbReference>
<feature type="domain" description="GH18" evidence="4">
    <location>
        <begin position="369"/>
        <end position="698"/>
    </location>
</feature>
<evidence type="ECO:0000259" key="4">
    <source>
        <dbReference type="PROSITE" id="PS51910"/>
    </source>
</evidence>
<feature type="compositionally biased region" description="Basic and acidic residues" evidence="1">
    <location>
        <begin position="68"/>
        <end position="82"/>
    </location>
</feature>
<keyword evidence="2" id="KW-0812">Transmembrane</keyword>
<dbReference type="SMART" id="SM00287">
    <property type="entry name" value="SH3b"/>
    <property type="match status" value="1"/>
</dbReference>
<feature type="domain" description="SH3b" evidence="3">
    <location>
        <begin position="285"/>
        <end position="349"/>
    </location>
</feature>
<dbReference type="InterPro" id="IPR001223">
    <property type="entry name" value="Glyco_hydro18_cat"/>
</dbReference>
<feature type="compositionally biased region" description="Basic and acidic residues" evidence="1">
    <location>
        <begin position="1"/>
        <end position="14"/>
    </location>
</feature>
<comment type="caution">
    <text evidence="5">The sequence shown here is derived from an EMBL/GenBank/DDBJ whole genome shotgun (WGS) entry which is preliminary data.</text>
</comment>
<keyword evidence="2" id="KW-0472">Membrane</keyword>
<dbReference type="PANTHER" id="PTHR46066:SF2">
    <property type="entry name" value="CHITINASE DOMAIN-CONTAINING PROTEIN 1"/>
    <property type="match status" value="1"/>
</dbReference>
<evidence type="ECO:0000256" key="1">
    <source>
        <dbReference type="SAM" id="MobiDB-lite"/>
    </source>
</evidence>
<evidence type="ECO:0000313" key="6">
    <source>
        <dbReference type="Proteomes" id="UP001299546"/>
    </source>
</evidence>
<name>A0ABS8DM19_9FIRM</name>
<evidence type="ECO:0000256" key="2">
    <source>
        <dbReference type="SAM" id="Phobius"/>
    </source>
</evidence>
<dbReference type="Proteomes" id="UP001299546">
    <property type="component" value="Unassembled WGS sequence"/>
</dbReference>
<dbReference type="InterPro" id="IPR003646">
    <property type="entry name" value="SH3-like_bac-type"/>
</dbReference>
<proteinExistence type="predicted"/>
<feature type="compositionally biased region" description="Low complexity" evidence="1">
    <location>
        <begin position="84"/>
        <end position="95"/>
    </location>
</feature>
<dbReference type="PROSITE" id="PS51910">
    <property type="entry name" value="GH18_2"/>
    <property type="match status" value="1"/>
</dbReference>
<dbReference type="RefSeq" id="WP_227183952.1">
    <property type="nucleotide sequence ID" value="NZ_JAJCIQ010000028.1"/>
</dbReference>
<feature type="compositionally biased region" description="Polar residues" evidence="1">
    <location>
        <begin position="17"/>
        <end position="26"/>
    </location>
</feature>
<dbReference type="PROSITE" id="PS51781">
    <property type="entry name" value="SH3B"/>
    <property type="match status" value="1"/>
</dbReference>